<feature type="domain" description="Right handed beta helix" evidence="3">
    <location>
        <begin position="263"/>
        <end position="421"/>
    </location>
</feature>
<dbReference type="EMBL" id="JBHSMI010000052">
    <property type="protein sequence ID" value="MFC5405832.1"/>
    <property type="molecule type" value="Genomic_DNA"/>
</dbReference>
<protein>
    <submittedName>
        <fullName evidence="4">Right-handed parallel beta-helix repeat-containing protein</fullName>
    </submittedName>
</protein>
<dbReference type="InterPro" id="IPR012334">
    <property type="entry name" value="Pectin_lyas_fold"/>
</dbReference>
<name>A0ABW0I3F8_9BACL</name>
<reference evidence="5" key="1">
    <citation type="journal article" date="2019" name="Int. J. Syst. Evol. Microbiol.">
        <title>The Global Catalogue of Microorganisms (GCM) 10K type strain sequencing project: providing services to taxonomists for standard genome sequencing and annotation.</title>
        <authorList>
            <consortium name="The Broad Institute Genomics Platform"/>
            <consortium name="The Broad Institute Genome Sequencing Center for Infectious Disease"/>
            <person name="Wu L."/>
            <person name="Ma J."/>
        </authorList>
    </citation>
    <scope>NUCLEOTIDE SEQUENCE [LARGE SCALE GENOMIC DNA]</scope>
    <source>
        <strain evidence="5">CGMCC 1.18575</strain>
    </source>
</reference>
<sequence length="627" mass="68135">MQRNTDSPETEKEVKDRLIDRRSFLAYTGIAGAALLSSGLLQSTTALAASDEKKGPPKPVHPLDPNAVTTVTISGLRALPTPSTTRAFLVSDAGKEGLFLLDSSDSVSADNGGTVIVSSSGARFKRLVDDAVNVAWFGAIGDGTADDSDAIQSAVNEAIAAGHGEVVFPQTSGFYRVTKSIEIRMPDHRFLHLRGIGQPEIRVTQFTSPDSHMSLFKCVRQTTPSTNAGVMISHLFINGIGVGESWGATNYYDNTQNKILFAVHMEVNQAIVHNCRFENVYGYGINIRYYDFALVDNCTFKSVGGHWYVNDGFDAFGDAVYCAQANSPSATAKVSNCVIVAYPSDRPRLSRIGVTFEFAAYQAVVENCYIEGYDRGIHVEGCPEIDLLVSATVVQRYNVGVFVQTGGKKLAFHHLRIFGNVGQYNGQSGPFATYEITSMPISTVFENCQFEIDRDVGSHLKIYTSFSNTTIVSKGGRWTFVFFKGLFNQCTLIGKCIYMYQCLTDQMNDCRLIGQPGSDQVIEAVAGSTILRLSDCVFENGWISLDNVSAGQEPLLSDCKFYKQAGSTMSYGGFIRPYAATIYINDGFLRSDIPMSFVASGGGTTKFLGLSYLDIAGTLQDSNGNPV</sequence>
<dbReference type="Proteomes" id="UP001596113">
    <property type="component" value="Unassembled WGS sequence"/>
</dbReference>
<dbReference type="InterPro" id="IPR006311">
    <property type="entry name" value="TAT_signal"/>
</dbReference>
<dbReference type="PROSITE" id="PS51318">
    <property type="entry name" value="TAT"/>
    <property type="match status" value="1"/>
</dbReference>
<dbReference type="SUPFAM" id="SSF51126">
    <property type="entry name" value="Pectin lyase-like"/>
    <property type="match status" value="1"/>
</dbReference>
<dbReference type="InterPro" id="IPR006626">
    <property type="entry name" value="PbH1"/>
</dbReference>
<evidence type="ECO:0000259" key="3">
    <source>
        <dbReference type="Pfam" id="PF13229"/>
    </source>
</evidence>
<dbReference type="Gene3D" id="2.160.20.10">
    <property type="entry name" value="Single-stranded right-handed beta-helix, Pectin lyase-like"/>
    <property type="match status" value="1"/>
</dbReference>
<keyword evidence="5" id="KW-1185">Reference proteome</keyword>
<evidence type="ECO:0000313" key="4">
    <source>
        <dbReference type="EMBL" id="MFC5405832.1"/>
    </source>
</evidence>
<gene>
    <name evidence="4" type="ORF">ACFPOF_24080</name>
</gene>
<evidence type="ECO:0000256" key="1">
    <source>
        <dbReference type="SAM" id="Phobius"/>
    </source>
</evidence>
<dbReference type="Pfam" id="PF13229">
    <property type="entry name" value="Beta_helix"/>
    <property type="match status" value="1"/>
</dbReference>
<evidence type="ECO:0000259" key="2">
    <source>
        <dbReference type="Pfam" id="PF12708"/>
    </source>
</evidence>
<dbReference type="Pfam" id="PF12708">
    <property type="entry name" value="Pect-lyase_RHGA_epim"/>
    <property type="match status" value="1"/>
</dbReference>
<keyword evidence="1" id="KW-0472">Membrane</keyword>
<dbReference type="InterPro" id="IPR039448">
    <property type="entry name" value="Beta_helix"/>
</dbReference>
<keyword evidence="1" id="KW-1133">Transmembrane helix</keyword>
<dbReference type="InterPro" id="IPR011050">
    <property type="entry name" value="Pectin_lyase_fold/virulence"/>
</dbReference>
<feature type="domain" description="Rhamnogalacturonase A/B/Epimerase-like pectate lyase" evidence="2">
    <location>
        <begin position="132"/>
        <end position="183"/>
    </location>
</feature>
<dbReference type="InterPro" id="IPR024535">
    <property type="entry name" value="RHGA/B-epi-like_pectate_lyase"/>
</dbReference>
<feature type="transmembrane region" description="Helical" evidence="1">
    <location>
        <begin position="24"/>
        <end position="41"/>
    </location>
</feature>
<dbReference type="RefSeq" id="WP_378137478.1">
    <property type="nucleotide sequence ID" value="NZ_JBHSMI010000052.1"/>
</dbReference>
<dbReference type="SMART" id="SM00710">
    <property type="entry name" value="PbH1"/>
    <property type="match status" value="3"/>
</dbReference>
<evidence type="ECO:0000313" key="5">
    <source>
        <dbReference type="Proteomes" id="UP001596113"/>
    </source>
</evidence>
<comment type="caution">
    <text evidence="4">The sequence shown here is derived from an EMBL/GenBank/DDBJ whole genome shotgun (WGS) entry which is preliminary data.</text>
</comment>
<proteinExistence type="predicted"/>
<accession>A0ABW0I3F8</accession>
<organism evidence="4 5">
    <name type="scientific">Cohnella soli</name>
    <dbReference type="NCBI Taxonomy" id="425005"/>
    <lineage>
        <taxon>Bacteria</taxon>
        <taxon>Bacillati</taxon>
        <taxon>Bacillota</taxon>
        <taxon>Bacilli</taxon>
        <taxon>Bacillales</taxon>
        <taxon>Paenibacillaceae</taxon>
        <taxon>Cohnella</taxon>
    </lineage>
</organism>
<keyword evidence="1" id="KW-0812">Transmembrane</keyword>